<dbReference type="InterPro" id="IPR018950">
    <property type="entry name" value="DiS-bond_isomerase_DsbC/G_N"/>
</dbReference>
<evidence type="ECO:0000256" key="1">
    <source>
        <dbReference type="ARBA" id="ARBA00004418"/>
    </source>
</evidence>
<dbReference type="RefSeq" id="WP_091385696.1">
    <property type="nucleotide sequence ID" value="NZ_FNQO01000001.1"/>
</dbReference>
<comment type="similarity">
    <text evidence="2 7">Belongs to the thioredoxin family. DsbC subfamily.</text>
</comment>
<feature type="domain" description="Disulphide bond isomerase DsbC/G N-terminal" evidence="8">
    <location>
        <begin position="28"/>
        <end position="93"/>
    </location>
</feature>
<gene>
    <name evidence="10" type="ORF">SAMN05216562_0982</name>
</gene>
<dbReference type="Proteomes" id="UP000198658">
    <property type="component" value="Unassembled WGS sequence"/>
</dbReference>
<dbReference type="InterPro" id="IPR012336">
    <property type="entry name" value="Thioredoxin-like_fold"/>
</dbReference>
<evidence type="ECO:0000313" key="10">
    <source>
        <dbReference type="EMBL" id="SDZ88313.1"/>
    </source>
</evidence>
<feature type="domain" description="Thioredoxin-like fold" evidence="9">
    <location>
        <begin position="123"/>
        <end position="248"/>
    </location>
</feature>
<name>A0A1H3WMH1_9GAMM</name>
<evidence type="ECO:0000256" key="7">
    <source>
        <dbReference type="RuleBase" id="RU364038"/>
    </source>
</evidence>
<keyword evidence="5" id="KW-1015">Disulfide bond</keyword>
<dbReference type="Pfam" id="PF13098">
    <property type="entry name" value="Thioredoxin_2"/>
    <property type="match status" value="1"/>
</dbReference>
<accession>A0A1H3WMH1</accession>
<evidence type="ECO:0000256" key="5">
    <source>
        <dbReference type="ARBA" id="ARBA00023157"/>
    </source>
</evidence>
<proteinExistence type="inferred from homology"/>
<organism evidence="10 11">
    <name type="scientific">Microbulbifer marinus</name>
    <dbReference type="NCBI Taxonomy" id="658218"/>
    <lineage>
        <taxon>Bacteria</taxon>
        <taxon>Pseudomonadati</taxon>
        <taxon>Pseudomonadota</taxon>
        <taxon>Gammaproteobacteria</taxon>
        <taxon>Cellvibrionales</taxon>
        <taxon>Microbulbiferaceae</taxon>
        <taxon>Microbulbifer</taxon>
    </lineage>
</organism>
<dbReference type="Gene3D" id="3.10.450.70">
    <property type="entry name" value="Disulphide bond isomerase, DsbC/G, N-terminal"/>
    <property type="match status" value="1"/>
</dbReference>
<dbReference type="SUPFAM" id="SSF52833">
    <property type="entry name" value="Thioredoxin-like"/>
    <property type="match status" value="1"/>
</dbReference>
<dbReference type="InterPro" id="IPR009094">
    <property type="entry name" value="DiS-bond_isomerase_DsbC/G_N_sf"/>
</dbReference>
<dbReference type="OrthoDB" id="12976at2"/>
<comment type="function">
    <text evidence="7">Required for disulfide bond formation in some periplasmic proteins. Acts by transferring its disulfide bond to other proteins and is reduced in the process.</text>
</comment>
<keyword evidence="4 7" id="KW-0574">Periplasm</keyword>
<evidence type="ECO:0000313" key="11">
    <source>
        <dbReference type="Proteomes" id="UP000198658"/>
    </source>
</evidence>
<keyword evidence="11" id="KW-1185">Reference proteome</keyword>
<reference evidence="11" key="1">
    <citation type="submission" date="2016-10" db="EMBL/GenBank/DDBJ databases">
        <authorList>
            <person name="Varghese N."/>
            <person name="Submissions S."/>
        </authorList>
    </citation>
    <scope>NUCLEOTIDE SEQUENCE [LARGE SCALE GENOMIC DNA]</scope>
    <source>
        <strain evidence="11">CGMCC 1.10657</strain>
    </source>
</reference>
<dbReference type="EMBL" id="FNQO01000001">
    <property type="protein sequence ID" value="SDZ88313.1"/>
    <property type="molecule type" value="Genomic_DNA"/>
</dbReference>
<dbReference type="PANTHER" id="PTHR35272:SF3">
    <property type="entry name" value="THIOL:DISULFIDE INTERCHANGE PROTEIN DSBC"/>
    <property type="match status" value="1"/>
</dbReference>
<evidence type="ECO:0000256" key="2">
    <source>
        <dbReference type="ARBA" id="ARBA00009813"/>
    </source>
</evidence>
<keyword evidence="6 7" id="KW-0676">Redox-active center</keyword>
<dbReference type="GO" id="GO:0042597">
    <property type="term" value="C:periplasmic space"/>
    <property type="evidence" value="ECO:0007669"/>
    <property type="project" value="UniProtKB-SubCell"/>
</dbReference>
<sequence>MTLFNKPLMLVGALFALLGPAAQAEVDAEVAKSIKARLEAGNPKASYGDVRESPISGLYEVDVDGGANTLFVSADGSHFIFGDLYQVKAGGGLANISEERRTTKRAKVMDAQNVDDMIVFSPKGETKAHIYVFTDVDCGYCRKLHNDVPELNKRGIEVRYLAFPRAGLNSLGYRKIATAWCAEDRNKTLTALKNRENVPLKVCKNNPVAAQYNLGNDVIDVRGTPTIVMQDGSVVPGYLPPETMVKALGL</sequence>
<evidence type="ECO:0000256" key="3">
    <source>
        <dbReference type="ARBA" id="ARBA00022729"/>
    </source>
</evidence>
<dbReference type="Pfam" id="PF10411">
    <property type="entry name" value="DsbC_N"/>
    <property type="match status" value="1"/>
</dbReference>
<dbReference type="InterPro" id="IPR036249">
    <property type="entry name" value="Thioredoxin-like_sf"/>
</dbReference>
<dbReference type="Gene3D" id="3.40.30.10">
    <property type="entry name" value="Glutaredoxin"/>
    <property type="match status" value="1"/>
</dbReference>
<dbReference type="CDD" id="cd03020">
    <property type="entry name" value="DsbA_DsbC_DsbG"/>
    <property type="match status" value="1"/>
</dbReference>
<evidence type="ECO:0000256" key="4">
    <source>
        <dbReference type="ARBA" id="ARBA00022764"/>
    </source>
</evidence>
<feature type="signal peptide" evidence="7">
    <location>
        <begin position="1"/>
        <end position="24"/>
    </location>
</feature>
<dbReference type="PANTHER" id="PTHR35272">
    <property type="entry name" value="THIOL:DISULFIDE INTERCHANGE PROTEIN DSBC-RELATED"/>
    <property type="match status" value="1"/>
</dbReference>
<dbReference type="InterPro" id="IPR051470">
    <property type="entry name" value="Thiol:disulfide_interchange"/>
</dbReference>
<dbReference type="InterPro" id="IPR033954">
    <property type="entry name" value="DiS-bond_Isoase_DsbC/G"/>
</dbReference>
<evidence type="ECO:0000259" key="8">
    <source>
        <dbReference type="Pfam" id="PF10411"/>
    </source>
</evidence>
<evidence type="ECO:0000259" key="9">
    <source>
        <dbReference type="Pfam" id="PF13098"/>
    </source>
</evidence>
<dbReference type="SUPFAM" id="SSF54423">
    <property type="entry name" value="DsbC/DsbG N-terminal domain-like"/>
    <property type="match status" value="1"/>
</dbReference>
<protein>
    <recommendedName>
        <fullName evidence="7">Thiol:disulfide interchange protein</fullName>
    </recommendedName>
</protein>
<comment type="subcellular location">
    <subcellularLocation>
        <location evidence="1 7">Periplasm</location>
    </subcellularLocation>
</comment>
<evidence type="ECO:0000256" key="6">
    <source>
        <dbReference type="ARBA" id="ARBA00023284"/>
    </source>
</evidence>
<dbReference type="AlphaFoldDB" id="A0A1H3WMH1"/>
<dbReference type="STRING" id="658218.SAMN05216562_0982"/>
<feature type="chain" id="PRO_5011331724" description="Thiol:disulfide interchange protein" evidence="7">
    <location>
        <begin position="25"/>
        <end position="250"/>
    </location>
</feature>
<keyword evidence="3 7" id="KW-0732">Signal</keyword>